<sequence>MTKTSAWIMATRPKTLTAAVGPVILGLAISHHYQRETSLITFFIILITALLLQVGTNLVNDYYDTIRGTDGDDRLGPTRVTQAGLLTPKEVRNGFILAFIMATLFGVYLMLMGGLPIVIIGILSLLFAYAYTGGPFPLSYFGLGEVFALIFFGPVPVWGTYFLLTGDYSLTPVVLGLGPGFIAAALMSINNLRDIKSDTRAKKFTLAVGLGEKKARLLTLLLVMASSFLPFFAVINLKSPWALLACFSCYLFIKTWKYVALGEVNEKMNKCLATTGKYLLLYCLLLSLGINL</sequence>
<reference evidence="11" key="1">
    <citation type="journal article" date="2017" name="Proc. Natl. Acad. Sci. U.S.A.">
        <title>Simulation of Deepwater Horizon oil plume reveals substrate specialization within a complex community of hydrocarbon-degraders.</title>
        <authorList>
            <person name="Hu P."/>
            <person name="Dubinsky E.A."/>
            <person name="Probst A.J."/>
            <person name="Wang J."/>
            <person name="Sieber C.M.K."/>
            <person name="Tom L.M."/>
            <person name="Gardinali P."/>
            <person name="Banfield J.F."/>
            <person name="Atlas R.M."/>
            <person name="Andersen G.L."/>
        </authorList>
    </citation>
    <scope>NUCLEOTIDE SEQUENCE [LARGE SCALE GENOMIC DNA]</scope>
</reference>
<feature type="transmembrane region" description="Helical" evidence="8">
    <location>
        <begin position="146"/>
        <end position="164"/>
    </location>
</feature>
<dbReference type="UniPathway" id="UPA00079">
    <property type="reaction ID" value="UER00168"/>
</dbReference>
<evidence type="ECO:0000256" key="5">
    <source>
        <dbReference type="ARBA" id="ARBA00022692"/>
    </source>
</evidence>
<dbReference type="PANTHER" id="PTHR13929:SF0">
    <property type="entry name" value="UBIA PRENYLTRANSFERASE DOMAIN-CONTAINING PROTEIN 1"/>
    <property type="match status" value="1"/>
</dbReference>
<comment type="similarity">
    <text evidence="8">Belongs to the MenA family. Type 1 subfamily.</text>
</comment>
<organism evidence="10 11">
    <name type="scientific">Halobacteriovorax marinus</name>
    <dbReference type="NCBI Taxonomy" id="97084"/>
    <lineage>
        <taxon>Bacteria</taxon>
        <taxon>Pseudomonadati</taxon>
        <taxon>Bdellovibrionota</taxon>
        <taxon>Bacteriovoracia</taxon>
        <taxon>Bacteriovoracales</taxon>
        <taxon>Halobacteriovoraceae</taxon>
        <taxon>Halobacteriovorax</taxon>
    </lineage>
</organism>
<dbReference type="GO" id="GO:0005886">
    <property type="term" value="C:plasma membrane"/>
    <property type="evidence" value="ECO:0007669"/>
    <property type="project" value="UniProtKB-SubCell"/>
</dbReference>
<evidence type="ECO:0000256" key="4">
    <source>
        <dbReference type="ARBA" id="ARBA00022679"/>
    </source>
</evidence>
<dbReference type="PANTHER" id="PTHR13929">
    <property type="entry name" value="1,4-DIHYDROXY-2-NAPHTHOATE OCTAPRENYLTRANSFERASE"/>
    <property type="match status" value="1"/>
</dbReference>
<evidence type="ECO:0000256" key="7">
    <source>
        <dbReference type="ARBA" id="ARBA00023136"/>
    </source>
</evidence>
<dbReference type="EC" id="2.5.1.74" evidence="8 9"/>
<evidence type="ECO:0000256" key="2">
    <source>
        <dbReference type="ARBA" id="ARBA00022428"/>
    </source>
</evidence>
<dbReference type="GO" id="GO:0046428">
    <property type="term" value="F:1,4-dihydroxy-2-naphthoate polyprenyltransferase activity"/>
    <property type="evidence" value="ECO:0007669"/>
    <property type="project" value="UniProtKB-UniRule"/>
</dbReference>
<comment type="caution">
    <text evidence="10">The sequence shown here is derived from an EMBL/GenBank/DDBJ whole genome shotgun (WGS) entry which is preliminary data.</text>
</comment>
<name>A0A1Y5F3D5_9BACT</name>
<keyword evidence="7 8" id="KW-0472">Membrane</keyword>
<dbReference type="PIRSF" id="PIRSF005355">
    <property type="entry name" value="UBIAD1"/>
    <property type="match status" value="1"/>
</dbReference>
<evidence type="ECO:0000313" key="10">
    <source>
        <dbReference type="EMBL" id="OUR94201.1"/>
    </source>
</evidence>
<dbReference type="InterPro" id="IPR026046">
    <property type="entry name" value="UBIAD1"/>
</dbReference>
<keyword evidence="6 8" id="KW-1133">Transmembrane helix</keyword>
<dbReference type="NCBIfam" id="NF004751">
    <property type="entry name" value="PRK06080.1-3"/>
    <property type="match status" value="1"/>
</dbReference>
<dbReference type="HAMAP" id="MF_01937">
    <property type="entry name" value="MenA_1"/>
    <property type="match status" value="1"/>
</dbReference>
<evidence type="ECO:0000256" key="9">
    <source>
        <dbReference type="NCBIfam" id="TIGR00751"/>
    </source>
</evidence>
<comment type="pathway">
    <text evidence="8">Quinol/quinone metabolism; menaquinone biosynthesis; menaquinol from 1,4-dihydroxy-2-naphthoate: step 1/2.</text>
</comment>
<comment type="catalytic activity">
    <reaction evidence="8">
        <text>an all-trans-polyprenyl diphosphate + 1,4-dihydroxy-2-naphthoate + H(+) = a 2-demethylmenaquinol + CO2 + diphosphate</text>
        <dbReference type="Rhea" id="RHEA:26478"/>
        <dbReference type="Rhea" id="RHEA-COMP:9563"/>
        <dbReference type="Rhea" id="RHEA-COMP:9564"/>
        <dbReference type="ChEBI" id="CHEBI:11173"/>
        <dbReference type="ChEBI" id="CHEBI:15378"/>
        <dbReference type="ChEBI" id="CHEBI:16526"/>
        <dbReference type="ChEBI" id="CHEBI:33019"/>
        <dbReference type="ChEBI" id="CHEBI:55437"/>
        <dbReference type="ChEBI" id="CHEBI:58914"/>
        <dbReference type="EC" id="2.5.1.74"/>
    </reaction>
</comment>
<comment type="subcellular location">
    <subcellularLocation>
        <location evidence="8">Cell membrane</location>
        <topology evidence="8">Multi-pass membrane protein</topology>
    </subcellularLocation>
    <subcellularLocation>
        <location evidence="1">Membrane</location>
        <topology evidence="1">Multi-pass membrane protein</topology>
    </subcellularLocation>
</comment>
<evidence type="ECO:0000256" key="8">
    <source>
        <dbReference type="HAMAP-Rule" id="MF_01937"/>
    </source>
</evidence>
<dbReference type="InterPro" id="IPR044878">
    <property type="entry name" value="UbiA_sf"/>
</dbReference>
<dbReference type="CDD" id="cd13962">
    <property type="entry name" value="PT_UbiA_UBIAD1"/>
    <property type="match status" value="1"/>
</dbReference>
<gene>
    <name evidence="8" type="primary">menA</name>
    <name evidence="10" type="ORF">A9Q84_18025</name>
</gene>
<evidence type="ECO:0000313" key="11">
    <source>
        <dbReference type="Proteomes" id="UP000196531"/>
    </source>
</evidence>
<dbReference type="Gene3D" id="1.10.357.140">
    <property type="entry name" value="UbiA prenyltransferase"/>
    <property type="match status" value="1"/>
</dbReference>
<keyword evidence="3 8" id="KW-1003">Cell membrane</keyword>
<keyword evidence="4 8" id="KW-0808">Transferase</keyword>
<feature type="transmembrane region" description="Helical" evidence="8">
    <location>
        <begin position="40"/>
        <end position="59"/>
    </location>
</feature>
<proteinExistence type="inferred from homology"/>
<accession>A0A1Y5F3D5</accession>
<dbReference type="Pfam" id="PF01040">
    <property type="entry name" value="UbiA"/>
    <property type="match status" value="1"/>
</dbReference>
<feature type="transmembrane region" description="Helical" evidence="8">
    <location>
        <begin position="94"/>
        <end position="111"/>
    </location>
</feature>
<dbReference type="NCBIfam" id="TIGR00751">
    <property type="entry name" value="menA"/>
    <property type="match status" value="1"/>
</dbReference>
<feature type="transmembrane region" description="Helical" evidence="8">
    <location>
        <begin position="170"/>
        <end position="192"/>
    </location>
</feature>
<dbReference type="EMBL" id="MAAO01000011">
    <property type="protein sequence ID" value="OUR94201.1"/>
    <property type="molecule type" value="Genomic_DNA"/>
</dbReference>
<comment type="function">
    <text evidence="8">Conversion of 1,4-dihydroxy-2-naphthoate (DHNA) to demethylmenaquinone (DMK).</text>
</comment>
<protein>
    <recommendedName>
        <fullName evidence="8 9">1,4-dihydroxy-2-naphthoate octaprenyltransferase</fullName>
        <shortName evidence="8">DHNA-octaprenyltransferase</shortName>
        <ecNumber evidence="8 9">2.5.1.74</ecNumber>
    </recommendedName>
</protein>
<dbReference type="GO" id="GO:0009234">
    <property type="term" value="P:menaquinone biosynthetic process"/>
    <property type="evidence" value="ECO:0007669"/>
    <property type="project" value="UniProtKB-UniRule"/>
</dbReference>
<evidence type="ECO:0000256" key="6">
    <source>
        <dbReference type="ARBA" id="ARBA00022989"/>
    </source>
</evidence>
<keyword evidence="5 8" id="KW-0812">Transmembrane</keyword>
<keyword evidence="2 8" id="KW-0474">Menaquinone biosynthesis</keyword>
<feature type="transmembrane region" description="Helical" evidence="8">
    <location>
        <begin position="217"/>
        <end position="235"/>
    </location>
</feature>
<evidence type="ECO:0000256" key="3">
    <source>
        <dbReference type="ARBA" id="ARBA00022475"/>
    </source>
</evidence>
<dbReference type="Gene3D" id="1.20.120.1780">
    <property type="entry name" value="UbiA prenyltransferase"/>
    <property type="match status" value="1"/>
</dbReference>
<dbReference type="InterPro" id="IPR004657">
    <property type="entry name" value="MenA"/>
</dbReference>
<dbReference type="AlphaFoldDB" id="A0A1Y5F3D5"/>
<dbReference type="InterPro" id="IPR000537">
    <property type="entry name" value="UbiA_prenyltransferase"/>
</dbReference>
<dbReference type="GO" id="GO:0042371">
    <property type="term" value="P:vitamin K biosynthetic process"/>
    <property type="evidence" value="ECO:0007669"/>
    <property type="project" value="TreeGrafter"/>
</dbReference>
<dbReference type="Proteomes" id="UP000196531">
    <property type="component" value="Unassembled WGS sequence"/>
</dbReference>
<evidence type="ECO:0000256" key="1">
    <source>
        <dbReference type="ARBA" id="ARBA00004141"/>
    </source>
</evidence>
<feature type="transmembrane region" description="Helical" evidence="8">
    <location>
        <begin position="241"/>
        <end position="259"/>
    </location>
</feature>